<dbReference type="SUPFAM" id="SSF47413">
    <property type="entry name" value="lambda repressor-like DNA-binding domains"/>
    <property type="match status" value="1"/>
</dbReference>
<dbReference type="InterPro" id="IPR010982">
    <property type="entry name" value="Lambda_DNA-bd_dom_sf"/>
</dbReference>
<proteinExistence type="predicted"/>
<dbReference type="CDD" id="cd00093">
    <property type="entry name" value="HTH_XRE"/>
    <property type="match status" value="1"/>
</dbReference>
<dbReference type="PROSITE" id="PS50943">
    <property type="entry name" value="HTH_CROC1"/>
    <property type="match status" value="1"/>
</dbReference>
<dbReference type="GO" id="GO:0003677">
    <property type="term" value="F:DNA binding"/>
    <property type="evidence" value="ECO:0007669"/>
    <property type="project" value="InterPro"/>
</dbReference>
<organism evidence="2">
    <name type="scientific">marine metagenome</name>
    <dbReference type="NCBI Taxonomy" id="408172"/>
    <lineage>
        <taxon>unclassified sequences</taxon>
        <taxon>metagenomes</taxon>
        <taxon>ecological metagenomes</taxon>
    </lineage>
</organism>
<dbReference type="AlphaFoldDB" id="A0A382N1V4"/>
<gene>
    <name evidence="2" type="ORF">METZ01_LOCUS306951</name>
</gene>
<feature type="domain" description="HTH cro/C1-type" evidence="1">
    <location>
        <begin position="7"/>
        <end position="68"/>
    </location>
</feature>
<evidence type="ECO:0000259" key="1">
    <source>
        <dbReference type="PROSITE" id="PS50943"/>
    </source>
</evidence>
<dbReference type="EMBL" id="UINC01096862">
    <property type="protein sequence ID" value="SVC54097.1"/>
    <property type="molecule type" value="Genomic_DNA"/>
</dbReference>
<evidence type="ECO:0000313" key="2">
    <source>
        <dbReference type="EMBL" id="SVC54097.1"/>
    </source>
</evidence>
<sequence length="177" mass="19250">MQFAEMIKGARLQTRLSQRGLAEQLITAQKPEGVWATYIGQIEKGEKVPSDEVCIKLADVLELDSSEVLLAAYEAKAGSEEGRALFAKIARSLADPVVRQLLASKEPLEPALLDALADDETQSLLSDPAWLDAISKARKMQNKRDVLAWLSLGVTMDDKQWGALTAVMGTMGLDPPT</sequence>
<dbReference type="InterPro" id="IPR001387">
    <property type="entry name" value="Cro/C1-type_HTH"/>
</dbReference>
<reference evidence="2" key="1">
    <citation type="submission" date="2018-05" db="EMBL/GenBank/DDBJ databases">
        <authorList>
            <person name="Lanie J.A."/>
            <person name="Ng W.-L."/>
            <person name="Kazmierczak K.M."/>
            <person name="Andrzejewski T.M."/>
            <person name="Davidsen T.M."/>
            <person name="Wayne K.J."/>
            <person name="Tettelin H."/>
            <person name="Glass J.I."/>
            <person name="Rusch D."/>
            <person name="Podicherti R."/>
            <person name="Tsui H.-C.T."/>
            <person name="Winkler M.E."/>
        </authorList>
    </citation>
    <scope>NUCLEOTIDE SEQUENCE</scope>
</reference>
<accession>A0A382N1V4</accession>
<dbReference type="Gene3D" id="1.10.260.40">
    <property type="entry name" value="lambda repressor-like DNA-binding domains"/>
    <property type="match status" value="1"/>
</dbReference>
<protein>
    <recommendedName>
        <fullName evidence="1">HTH cro/C1-type domain-containing protein</fullName>
    </recommendedName>
</protein>
<dbReference type="SMART" id="SM00530">
    <property type="entry name" value="HTH_XRE"/>
    <property type="match status" value="1"/>
</dbReference>
<name>A0A382N1V4_9ZZZZ</name>